<dbReference type="STRING" id="634771.SAMN04488128_104211"/>
<sequence>MKLYPSVLFVLISNIAMAQETPNIKSLSVFKNGQSFVIKEIKARVTDSGYRLTNLPQALFGTYWFAGISNPVTQVSSRLEELTEIKERKANTFPELLHANKGRAITLVTIYNDIYKGVVEDFELPEEINSKLQLQQMQLTASYQGQYNFDRIFTADAPALLLKMEGKWISIPPSTIRSLSFEDKPNRTVAAHIAVQKPVVTVHFAKSGVQTFEVMYLQNGFAWTPVYQLLLTSETEATLNLQAELSNNVEDIANTDIEVVAGVPNFSEATKLATLLHFSGATHLSQADDQYSNVSQIMESRYARNEKNIMAETFTPQNLSAAESEDLYFYSLKNISLKKGERAHFPIFSRPVRIKHFYKSVLPPSTLNTYRAGAEETYTTDDEDTTTGEGTTKPNKVDHFVEVYNNTESPFSSGSMIVLQKNTQKPAGQDVLKFTPKGASTPVFITSSPDILILEKEKIISLKKQAKTNSNGYKYALATVRGTVTIHNSKSKPVNMQVQKNIWGTPVSATIAYEQFLNTENKHEENPNRTLNFEQEVAPGQKKSFQYTYQIYVRE</sequence>
<feature type="region of interest" description="Disordered" evidence="1">
    <location>
        <begin position="375"/>
        <end position="395"/>
    </location>
</feature>
<gene>
    <name evidence="3" type="ORF">SAMN04488128_104211</name>
</gene>
<accession>A0A1T4T9H5</accession>
<organism evidence="3 4">
    <name type="scientific">Chitinophaga eiseniae</name>
    <dbReference type="NCBI Taxonomy" id="634771"/>
    <lineage>
        <taxon>Bacteria</taxon>
        <taxon>Pseudomonadati</taxon>
        <taxon>Bacteroidota</taxon>
        <taxon>Chitinophagia</taxon>
        <taxon>Chitinophagales</taxon>
        <taxon>Chitinophagaceae</taxon>
        <taxon>Chitinophaga</taxon>
    </lineage>
</organism>
<evidence type="ECO:0000256" key="2">
    <source>
        <dbReference type="SAM" id="SignalP"/>
    </source>
</evidence>
<evidence type="ECO:0000313" key="3">
    <source>
        <dbReference type="EMBL" id="SKA37033.1"/>
    </source>
</evidence>
<evidence type="ECO:0000256" key="1">
    <source>
        <dbReference type="SAM" id="MobiDB-lite"/>
    </source>
</evidence>
<evidence type="ECO:0000313" key="4">
    <source>
        <dbReference type="Proteomes" id="UP000190367"/>
    </source>
</evidence>
<dbReference type="Proteomes" id="UP000190367">
    <property type="component" value="Unassembled WGS sequence"/>
</dbReference>
<reference evidence="4" key="1">
    <citation type="submission" date="2017-02" db="EMBL/GenBank/DDBJ databases">
        <authorList>
            <person name="Varghese N."/>
            <person name="Submissions S."/>
        </authorList>
    </citation>
    <scope>NUCLEOTIDE SEQUENCE [LARGE SCALE GENOMIC DNA]</scope>
    <source>
        <strain evidence="4">DSM 22224</strain>
    </source>
</reference>
<keyword evidence="4" id="KW-1185">Reference proteome</keyword>
<evidence type="ECO:0008006" key="5">
    <source>
        <dbReference type="Google" id="ProtNLM"/>
    </source>
</evidence>
<feature type="chain" id="PRO_5012120269" description="DUF4139 domain-containing protein" evidence="2">
    <location>
        <begin position="19"/>
        <end position="555"/>
    </location>
</feature>
<keyword evidence="2" id="KW-0732">Signal</keyword>
<dbReference type="AlphaFoldDB" id="A0A1T4T9H5"/>
<dbReference type="EMBL" id="FUWZ01000004">
    <property type="protein sequence ID" value="SKA37033.1"/>
    <property type="molecule type" value="Genomic_DNA"/>
</dbReference>
<feature type="signal peptide" evidence="2">
    <location>
        <begin position="1"/>
        <end position="18"/>
    </location>
</feature>
<name>A0A1T4T9H5_9BACT</name>
<proteinExistence type="predicted"/>
<protein>
    <recommendedName>
        <fullName evidence="5">DUF4139 domain-containing protein</fullName>
    </recommendedName>
</protein>